<proteinExistence type="predicted"/>
<feature type="compositionally biased region" description="Polar residues" evidence="1">
    <location>
        <begin position="101"/>
        <end position="110"/>
    </location>
</feature>
<accession>A0A5J6HZA2</accession>
<organism evidence="2 3">
    <name type="scientific">Streptomyces alboniger</name>
    <dbReference type="NCBI Taxonomy" id="132473"/>
    <lineage>
        <taxon>Bacteria</taxon>
        <taxon>Bacillati</taxon>
        <taxon>Actinomycetota</taxon>
        <taxon>Actinomycetes</taxon>
        <taxon>Kitasatosporales</taxon>
        <taxon>Streptomycetaceae</taxon>
        <taxon>Streptomyces</taxon>
        <taxon>Streptomyces aurantiacus group</taxon>
    </lineage>
</organism>
<keyword evidence="3" id="KW-1185">Reference proteome</keyword>
<feature type="region of interest" description="Disordered" evidence="1">
    <location>
        <begin position="78"/>
        <end position="110"/>
    </location>
</feature>
<protein>
    <submittedName>
        <fullName evidence="2">Uncharacterized protein</fullName>
    </submittedName>
</protein>
<reference evidence="2 3" key="1">
    <citation type="submission" date="2017-09" db="EMBL/GenBank/DDBJ databases">
        <authorList>
            <person name="Lee N."/>
            <person name="Cho B.-K."/>
        </authorList>
    </citation>
    <scope>NUCLEOTIDE SEQUENCE [LARGE SCALE GENOMIC DNA]</scope>
    <source>
        <strain evidence="2 3">ATCC 12461</strain>
    </source>
</reference>
<dbReference type="AlphaFoldDB" id="A0A5J6HZA2"/>
<sequence length="118" mass="13115">METLSGLVPGKWVPRDATSLKTAFADSRMRLNMSARMCMSMSMHVCMSMYVCMSMHVCMSMYVCMSVHRQSSESRWIHPAPQLSGSKSGGTRGLPVRPSPSRWSTATTQCSRACRSAR</sequence>
<name>A0A5J6HZA2_STRAD</name>
<evidence type="ECO:0000313" key="3">
    <source>
        <dbReference type="Proteomes" id="UP000326553"/>
    </source>
</evidence>
<dbReference type="EMBL" id="CP023695">
    <property type="protein sequence ID" value="QEV21925.1"/>
    <property type="molecule type" value="Genomic_DNA"/>
</dbReference>
<evidence type="ECO:0000256" key="1">
    <source>
        <dbReference type="SAM" id="MobiDB-lite"/>
    </source>
</evidence>
<dbReference type="Proteomes" id="UP000326553">
    <property type="component" value="Chromosome"/>
</dbReference>
<dbReference type="KEGG" id="salw:CP975_34385"/>
<gene>
    <name evidence="2" type="ORF">CP975_34385</name>
</gene>
<evidence type="ECO:0000313" key="2">
    <source>
        <dbReference type="EMBL" id="QEV21925.1"/>
    </source>
</evidence>